<reference evidence="3 4" key="2">
    <citation type="submission" date="2020-05" db="EMBL/GenBank/DDBJ databases">
        <title>Identification and distribution of gene clusters putatively required for synthesis of sphingolipid metabolism inhibitors in phylogenetically diverse species of the filamentous fungus Fusarium.</title>
        <authorList>
            <person name="Kim H.-S."/>
            <person name="Busman M."/>
            <person name="Brown D.W."/>
            <person name="Divon H."/>
            <person name="Uhlig S."/>
            <person name="Proctor R.H."/>
        </authorList>
    </citation>
    <scope>NUCLEOTIDE SEQUENCE [LARGE SCALE GENOMIC DNA]</scope>
    <source>
        <strain evidence="3 4">NRRL 25331</strain>
    </source>
</reference>
<keyword evidence="4" id="KW-1185">Reference proteome</keyword>
<name>A0A8H5X3Y0_FUSCI</name>
<dbReference type="SUPFAM" id="SSF56112">
    <property type="entry name" value="Protein kinase-like (PK-like)"/>
    <property type="match status" value="1"/>
</dbReference>
<evidence type="ECO:0000313" key="3">
    <source>
        <dbReference type="EMBL" id="KAF5686372.1"/>
    </source>
</evidence>
<feature type="region of interest" description="Disordered" evidence="1">
    <location>
        <begin position="151"/>
        <end position="174"/>
    </location>
</feature>
<evidence type="ECO:0000313" key="4">
    <source>
        <dbReference type="Proteomes" id="UP000572754"/>
    </source>
</evidence>
<proteinExistence type="predicted"/>
<accession>A0A8H5X3Y0</accession>
<dbReference type="PROSITE" id="PS50011">
    <property type="entry name" value="PROTEIN_KINASE_DOM"/>
    <property type="match status" value="1"/>
</dbReference>
<reference evidence="4" key="1">
    <citation type="journal article" date="2020" name="BMC Genomics">
        <title>Correction to: Identification and distribution of gene clusters required for synthesis of sphingolipid metabolism inhibitors in diverse species of the filamentous fungus Fusarium.</title>
        <authorList>
            <person name="Kim H.S."/>
            <person name="Lohmar J.M."/>
            <person name="Busman M."/>
            <person name="Brown D.W."/>
            <person name="Naumann T.A."/>
            <person name="Divon H.H."/>
            <person name="Lysoe E."/>
            <person name="Uhlig S."/>
            <person name="Proctor R.H."/>
        </authorList>
    </citation>
    <scope>NUCLEOTIDE SEQUENCE [LARGE SCALE GENOMIC DNA]</scope>
    <source>
        <strain evidence="4">NRRL 25331</strain>
    </source>
</reference>
<feature type="domain" description="Protein kinase" evidence="2">
    <location>
        <begin position="386"/>
        <end position="635"/>
    </location>
</feature>
<feature type="compositionally biased region" description="Polar residues" evidence="1">
    <location>
        <begin position="160"/>
        <end position="171"/>
    </location>
</feature>
<comment type="caution">
    <text evidence="3">The sequence shown here is derived from an EMBL/GenBank/DDBJ whole genome shotgun (WGS) entry which is preliminary data.</text>
</comment>
<dbReference type="EMBL" id="JAAQPE010000096">
    <property type="protein sequence ID" value="KAF5686372.1"/>
    <property type="molecule type" value="Genomic_DNA"/>
</dbReference>
<dbReference type="AlphaFoldDB" id="A0A8H5X3Y0"/>
<evidence type="ECO:0000259" key="2">
    <source>
        <dbReference type="PROSITE" id="PS50011"/>
    </source>
</evidence>
<dbReference type="Proteomes" id="UP000572754">
    <property type="component" value="Unassembled WGS sequence"/>
</dbReference>
<dbReference type="InterPro" id="IPR000719">
    <property type="entry name" value="Prot_kinase_dom"/>
</dbReference>
<dbReference type="InterPro" id="IPR011009">
    <property type="entry name" value="Kinase-like_dom_sf"/>
</dbReference>
<organism evidence="3 4">
    <name type="scientific">Fusarium circinatum</name>
    <name type="common">Pitch canker fungus</name>
    <name type="synonym">Gibberella circinata</name>
    <dbReference type="NCBI Taxonomy" id="48490"/>
    <lineage>
        <taxon>Eukaryota</taxon>
        <taxon>Fungi</taxon>
        <taxon>Dikarya</taxon>
        <taxon>Ascomycota</taxon>
        <taxon>Pezizomycotina</taxon>
        <taxon>Sordariomycetes</taxon>
        <taxon>Hypocreomycetidae</taxon>
        <taxon>Hypocreales</taxon>
        <taxon>Nectriaceae</taxon>
        <taxon>Fusarium</taxon>
        <taxon>Fusarium fujikuroi species complex</taxon>
    </lineage>
</organism>
<protein>
    <recommendedName>
        <fullName evidence="2">Protein kinase domain-containing protein</fullName>
    </recommendedName>
</protein>
<gene>
    <name evidence="3" type="ORF">FCIRC_2928</name>
</gene>
<dbReference type="Pfam" id="PF00069">
    <property type="entry name" value="Pkinase"/>
    <property type="match status" value="1"/>
</dbReference>
<dbReference type="Gene3D" id="1.10.510.10">
    <property type="entry name" value="Transferase(Phosphotransferase) domain 1"/>
    <property type="match status" value="1"/>
</dbReference>
<dbReference type="GO" id="GO:0004672">
    <property type="term" value="F:protein kinase activity"/>
    <property type="evidence" value="ECO:0007669"/>
    <property type="project" value="InterPro"/>
</dbReference>
<dbReference type="GO" id="GO:0005524">
    <property type="term" value="F:ATP binding"/>
    <property type="evidence" value="ECO:0007669"/>
    <property type="project" value="InterPro"/>
</dbReference>
<sequence length="635" mass="72016">MELPRSLDVYRDDNLIIQDHDGIFAVPRPLPSLPTDTLVKCIFDAYRNSVKVRLMALTDITPSLCAVAPIERIQAGMVAMVVTSEVEYYKLLRSNPSDGEPRSASLSIFSMYKDSFDLIENAGTVILAWRFYGVDDSPFMDRQGKVLPLRANTHPDLSYPSPQSARSSPAESNDAAEIKTLRLELGQARAEALNNRILEEYMQAKWLTTIYEYEDQVSERRTTELIQKCIAKRFEQAQQKHGKPQKIVRLATEKHLDSKAKEMTEDKDEEATKPFTKMDVVSDEIVPPPWSVLEFTFSSQDTDTEFVIMCNYRQFIISASADSFTQSPALKNKYLFFLKVADNYELDGYTIGDLYDWIVEPLLSEFRQLPEITSTLTLQHFLFPETQRYDIRGDGDQLVAVTSNDSSEMIPIFGIQLPEEACAPWPCYDPKDIQLPEKRNTPGPPSYRPSKVLLRDGKSALFKPMRHGDEKSFIEELEKYKNMRDAHLPESLQISRLIGLVRDNIGRVFGLLLTYIDCGHKTLLCAARSDTSMELRKLWAQQVNDTVRQLHTAGIIWGDAKPDNVLVDQKNDAWLIDFGGGYTNGWVSKELSGTVEGDSEGTGRPMVWVSQSQEFIAADDYKMGDGDKKSRQDET</sequence>
<evidence type="ECO:0000256" key="1">
    <source>
        <dbReference type="SAM" id="MobiDB-lite"/>
    </source>
</evidence>